<proteinExistence type="predicted"/>
<dbReference type="EMBL" id="CM023474">
    <property type="protein sequence ID" value="KAH7950260.1"/>
    <property type="molecule type" value="Genomic_DNA"/>
</dbReference>
<protein>
    <submittedName>
        <fullName evidence="1">Uncharacterized protein</fullName>
    </submittedName>
</protein>
<name>A0ACB8CTA7_DERSI</name>
<evidence type="ECO:0000313" key="1">
    <source>
        <dbReference type="EMBL" id="KAH7950260.1"/>
    </source>
</evidence>
<comment type="caution">
    <text evidence="1">The sequence shown here is derived from an EMBL/GenBank/DDBJ whole genome shotgun (WGS) entry which is preliminary data.</text>
</comment>
<keyword evidence="2" id="KW-1185">Reference proteome</keyword>
<sequence length="210" mass="22375">MGLLPLVAGNMLSWMISRKRELDLQEQAMRREQEANALEYEMKRRALQRDLQDRRRLAATRGTVLCIVGCGLALGALGVALTTVGVMLRGGPWKAPCIVAGPTCIVMGFLVLLLSVETIIKCRRAQRFQQSDSKETLLERALHKATGKTTKDTNVDDAATPSKSRRVAPGASGSAGAAGAAAGAKGANALLLDPQRLVEPLQVEEGAADT</sequence>
<accession>A0ACB8CTA7</accession>
<gene>
    <name evidence="1" type="ORF">HPB49_021671</name>
</gene>
<dbReference type="Proteomes" id="UP000821865">
    <property type="component" value="Chromosome 5"/>
</dbReference>
<reference evidence="1" key="1">
    <citation type="submission" date="2020-05" db="EMBL/GenBank/DDBJ databases">
        <title>Large-scale comparative analyses of tick genomes elucidate their genetic diversity and vector capacities.</title>
        <authorList>
            <person name="Jia N."/>
            <person name="Wang J."/>
            <person name="Shi W."/>
            <person name="Du L."/>
            <person name="Sun Y."/>
            <person name="Zhan W."/>
            <person name="Jiang J."/>
            <person name="Wang Q."/>
            <person name="Zhang B."/>
            <person name="Ji P."/>
            <person name="Sakyi L.B."/>
            <person name="Cui X."/>
            <person name="Yuan T."/>
            <person name="Jiang B."/>
            <person name="Yang W."/>
            <person name="Lam T.T.-Y."/>
            <person name="Chang Q."/>
            <person name="Ding S."/>
            <person name="Wang X."/>
            <person name="Zhu J."/>
            <person name="Ruan X."/>
            <person name="Zhao L."/>
            <person name="Wei J."/>
            <person name="Que T."/>
            <person name="Du C."/>
            <person name="Cheng J."/>
            <person name="Dai P."/>
            <person name="Han X."/>
            <person name="Huang E."/>
            <person name="Gao Y."/>
            <person name="Liu J."/>
            <person name="Shao H."/>
            <person name="Ye R."/>
            <person name="Li L."/>
            <person name="Wei W."/>
            <person name="Wang X."/>
            <person name="Wang C."/>
            <person name="Yang T."/>
            <person name="Huo Q."/>
            <person name="Li W."/>
            <person name="Guo W."/>
            <person name="Chen H."/>
            <person name="Zhou L."/>
            <person name="Ni X."/>
            <person name="Tian J."/>
            <person name="Zhou Y."/>
            <person name="Sheng Y."/>
            <person name="Liu T."/>
            <person name="Pan Y."/>
            <person name="Xia L."/>
            <person name="Li J."/>
            <person name="Zhao F."/>
            <person name="Cao W."/>
        </authorList>
    </citation>
    <scope>NUCLEOTIDE SEQUENCE</scope>
    <source>
        <strain evidence="1">Dsil-2018</strain>
    </source>
</reference>
<evidence type="ECO:0000313" key="2">
    <source>
        <dbReference type="Proteomes" id="UP000821865"/>
    </source>
</evidence>
<organism evidence="1 2">
    <name type="scientific">Dermacentor silvarum</name>
    <name type="common">Tick</name>
    <dbReference type="NCBI Taxonomy" id="543639"/>
    <lineage>
        <taxon>Eukaryota</taxon>
        <taxon>Metazoa</taxon>
        <taxon>Ecdysozoa</taxon>
        <taxon>Arthropoda</taxon>
        <taxon>Chelicerata</taxon>
        <taxon>Arachnida</taxon>
        <taxon>Acari</taxon>
        <taxon>Parasitiformes</taxon>
        <taxon>Ixodida</taxon>
        <taxon>Ixodoidea</taxon>
        <taxon>Ixodidae</taxon>
        <taxon>Rhipicephalinae</taxon>
        <taxon>Dermacentor</taxon>
    </lineage>
</organism>